<evidence type="ECO:0000313" key="1">
    <source>
        <dbReference type="EMBL" id="EAX91472.1"/>
    </source>
</evidence>
<evidence type="ECO:0000313" key="2">
    <source>
        <dbReference type="Proteomes" id="UP000001542"/>
    </source>
</evidence>
<sequence>MLEEVLANHPQILKYFQIFGGIGDKDADRQATMIQKLTDFHVKHSNMLTDKEKRINSRTYDISSARSQHYYFFIAYLREKMMKKEKQVLAYEQESMKELLDLADEVAQVISEDPRLLT</sequence>
<dbReference type="InParanoid" id="A2FUF1"/>
<dbReference type="KEGG" id="tva:4749167"/>
<dbReference type="RefSeq" id="XP_001304402.1">
    <property type="nucleotide sequence ID" value="XM_001304401.1"/>
</dbReference>
<reference evidence="1" key="2">
    <citation type="journal article" date="2007" name="Science">
        <title>Draft genome sequence of the sexually transmitted pathogen Trichomonas vaginalis.</title>
        <authorList>
            <person name="Carlton J.M."/>
            <person name="Hirt R.P."/>
            <person name="Silva J.C."/>
            <person name="Delcher A.L."/>
            <person name="Schatz M."/>
            <person name="Zhao Q."/>
            <person name="Wortman J.R."/>
            <person name="Bidwell S.L."/>
            <person name="Alsmark U.C.M."/>
            <person name="Besteiro S."/>
            <person name="Sicheritz-Ponten T."/>
            <person name="Noel C.J."/>
            <person name="Dacks J.B."/>
            <person name="Foster P.G."/>
            <person name="Simillion C."/>
            <person name="Van de Peer Y."/>
            <person name="Miranda-Saavedra D."/>
            <person name="Barton G.J."/>
            <person name="Westrop G.D."/>
            <person name="Mueller S."/>
            <person name="Dessi D."/>
            <person name="Fiori P.L."/>
            <person name="Ren Q."/>
            <person name="Paulsen I."/>
            <person name="Zhang H."/>
            <person name="Bastida-Corcuera F.D."/>
            <person name="Simoes-Barbosa A."/>
            <person name="Brown M.T."/>
            <person name="Hayes R.D."/>
            <person name="Mukherjee M."/>
            <person name="Okumura C.Y."/>
            <person name="Schneider R."/>
            <person name="Smith A.J."/>
            <person name="Vanacova S."/>
            <person name="Villalvazo M."/>
            <person name="Haas B.J."/>
            <person name="Pertea M."/>
            <person name="Feldblyum T.V."/>
            <person name="Utterback T.R."/>
            <person name="Shu C.L."/>
            <person name="Osoegawa K."/>
            <person name="de Jong P.J."/>
            <person name="Hrdy I."/>
            <person name="Horvathova L."/>
            <person name="Zubacova Z."/>
            <person name="Dolezal P."/>
            <person name="Malik S.B."/>
            <person name="Logsdon J.M. Jr."/>
            <person name="Henze K."/>
            <person name="Gupta A."/>
            <person name="Wang C.C."/>
            <person name="Dunne R.L."/>
            <person name="Upcroft J.A."/>
            <person name="Upcroft P."/>
            <person name="White O."/>
            <person name="Salzberg S.L."/>
            <person name="Tang P."/>
            <person name="Chiu C.-H."/>
            <person name="Lee Y.-S."/>
            <person name="Embley T.M."/>
            <person name="Coombs G.H."/>
            <person name="Mottram J.C."/>
            <person name="Tachezy J."/>
            <person name="Fraser-Liggett C.M."/>
            <person name="Johnson P.J."/>
        </authorList>
    </citation>
    <scope>NUCLEOTIDE SEQUENCE [LARGE SCALE GENOMIC DNA]</scope>
    <source>
        <strain evidence="1">G3</strain>
    </source>
</reference>
<dbReference type="EMBL" id="DS114033">
    <property type="protein sequence ID" value="EAX91472.1"/>
    <property type="molecule type" value="Genomic_DNA"/>
</dbReference>
<reference evidence="1" key="1">
    <citation type="submission" date="2006-10" db="EMBL/GenBank/DDBJ databases">
        <authorList>
            <person name="Amadeo P."/>
            <person name="Zhao Q."/>
            <person name="Wortman J."/>
            <person name="Fraser-Liggett C."/>
            <person name="Carlton J."/>
        </authorList>
    </citation>
    <scope>NUCLEOTIDE SEQUENCE</scope>
    <source>
        <strain evidence="1">G3</strain>
    </source>
</reference>
<dbReference type="SMR" id="A2FUF1"/>
<proteinExistence type="predicted"/>
<dbReference type="VEuPathDB" id="TrichDB:TVAGG3_0883820"/>
<keyword evidence="2" id="KW-1185">Reference proteome</keyword>
<name>A2FUF1_TRIV3</name>
<accession>A2FUF1</accession>
<protein>
    <submittedName>
        <fullName evidence="1">Uncharacterized protein</fullName>
    </submittedName>
</protein>
<gene>
    <name evidence="1" type="ORF">TVAG_276910</name>
</gene>
<dbReference type="AlphaFoldDB" id="A2FUF1"/>
<dbReference type="VEuPathDB" id="TrichDB:TVAG_276910"/>
<dbReference type="Proteomes" id="UP000001542">
    <property type="component" value="Unassembled WGS sequence"/>
</dbReference>
<organism evidence="1 2">
    <name type="scientific">Trichomonas vaginalis (strain ATCC PRA-98 / G3)</name>
    <dbReference type="NCBI Taxonomy" id="412133"/>
    <lineage>
        <taxon>Eukaryota</taxon>
        <taxon>Metamonada</taxon>
        <taxon>Parabasalia</taxon>
        <taxon>Trichomonadida</taxon>
        <taxon>Trichomonadidae</taxon>
        <taxon>Trichomonas</taxon>
    </lineage>
</organism>